<comment type="caution">
    <text evidence="1">The sequence shown here is derived from an EMBL/GenBank/DDBJ whole genome shotgun (WGS) entry which is preliminary data.</text>
</comment>
<accession>A0ABS0D1F5</accession>
<gene>
    <name evidence="1" type="ORF">IU459_34575</name>
</gene>
<evidence type="ECO:0000313" key="2">
    <source>
        <dbReference type="Proteomes" id="UP000702209"/>
    </source>
</evidence>
<dbReference type="EMBL" id="JADLQX010000048">
    <property type="protein sequence ID" value="MBF6302625.1"/>
    <property type="molecule type" value="Genomic_DNA"/>
</dbReference>
<protein>
    <submittedName>
        <fullName evidence="1">Uncharacterized protein</fullName>
    </submittedName>
</protein>
<name>A0ABS0D1F5_9NOCA</name>
<reference evidence="1 2" key="1">
    <citation type="submission" date="2020-10" db="EMBL/GenBank/DDBJ databases">
        <title>Identification of Nocardia species via Next-generation sequencing and recognition of intraspecies genetic diversity.</title>
        <authorList>
            <person name="Li P."/>
            <person name="Li P."/>
            <person name="Lu B."/>
        </authorList>
    </citation>
    <scope>NUCLEOTIDE SEQUENCE [LARGE SCALE GENOMIC DNA]</scope>
    <source>
        <strain evidence="1 2">BJ06-0157</strain>
    </source>
</reference>
<evidence type="ECO:0000313" key="1">
    <source>
        <dbReference type="EMBL" id="MBF6302625.1"/>
    </source>
</evidence>
<sequence>MKPTTPRPQPHQAVVAVEIVKRQIDDSLPVASGLDVQHDDQLVQLGVITGAGRNAKNFPRLLAALRTSPLPARRPGSLAADAELLEGSMSLSPSACL</sequence>
<keyword evidence="2" id="KW-1185">Reference proteome</keyword>
<dbReference type="Proteomes" id="UP000702209">
    <property type="component" value="Unassembled WGS sequence"/>
</dbReference>
<organism evidence="1 2">
    <name type="scientific">Nocardia amamiensis</name>
    <dbReference type="NCBI Taxonomy" id="404578"/>
    <lineage>
        <taxon>Bacteria</taxon>
        <taxon>Bacillati</taxon>
        <taxon>Actinomycetota</taxon>
        <taxon>Actinomycetes</taxon>
        <taxon>Mycobacteriales</taxon>
        <taxon>Nocardiaceae</taxon>
        <taxon>Nocardia</taxon>
    </lineage>
</organism>
<proteinExistence type="predicted"/>
<dbReference type="RefSeq" id="WP_195133807.1">
    <property type="nucleotide sequence ID" value="NZ_JADLQX010000048.1"/>
</dbReference>